<keyword evidence="2" id="KW-1185">Reference proteome</keyword>
<organism evidence="1 2">
    <name type="scientific">Daphnia magna</name>
    <dbReference type="NCBI Taxonomy" id="35525"/>
    <lineage>
        <taxon>Eukaryota</taxon>
        <taxon>Metazoa</taxon>
        <taxon>Ecdysozoa</taxon>
        <taxon>Arthropoda</taxon>
        <taxon>Crustacea</taxon>
        <taxon>Branchiopoda</taxon>
        <taxon>Diplostraca</taxon>
        <taxon>Cladocera</taxon>
        <taxon>Anomopoda</taxon>
        <taxon>Daphniidae</taxon>
        <taxon>Daphnia</taxon>
    </lineage>
</organism>
<gene>
    <name evidence="1" type="ORF">OUZ56_010181</name>
</gene>
<comment type="caution">
    <text evidence="1">The sequence shown here is derived from an EMBL/GenBank/DDBJ whole genome shotgun (WGS) entry which is preliminary data.</text>
</comment>
<evidence type="ECO:0000313" key="1">
    <source>
        <dbReference type="EMBL" id="KAK4024758.1"/>
    </source>
</evidence>
<dbReference type="Proteomes" id="UP001234178">
    <property type="component" value="Unassembled WGS sequence"/>
</dbReference>
<sequence>MSTPQIISDEDWSLIEDIWRMETLLNDTVELDDTITEDDETVSLPETRSLSTELGHYVSDDALDEYFVNRNALPSITSHPDGTPNWENIFALDRYVGRLTQPGGDSERRWTPFGLPPAAWPPASYSRMSTMDLQLPRATPSPGLFMAPTDNADPRHATPTALLNQCIPDHDMRLTQTKRSRTPPIFRWLLRTYHTQFEYERQVITVPERIAMETTAVECDIMRQSRRCNDSPMTKSENKWIFNQEPGDFGYWLRTTTVVTVNCMQCDQRRAKHAQAVSTAQYNGWLAAVTAGSSAMHQTRSPPETSSQPYNAPLQHVIWLTLSDDWDVNFFNISRHQTNPADMEVHISPMDRRADISSLLERTHSDCPQSNYRDISYRRISQPRKQVSVSTFTNWF</sequence>
<evidence type="ECO:0000313" key="2">
    <source>
        <dbReference type="Proteomes" id="UP001234178"/>
    </source>
</evidence>
<proteinExistence type="predicted"/>
<dbReference type="EMBL" id="JAOYFB010000037">
    <property type="protein sequence ID" value="KAK4024758.1"/>
    <property type="molecule type" value="Genomic_DNA"/>
</dbReference>
<reference evidence="1 2" key="1">
    <citation type="journal article" date="2023" name="Nucleic Acids Res.">
        <title>The hologenome of Daphnia magna reveals possible DNA methylation and microbiome-mediated evolution of the host genome.</title>
        <authorList>
            <person name="Chaturvedi A."/>
            <person name="Li X."/>
            <person name="Dhandapani V."/>
            <person name="Marshall H."/>
            <person name="Kissane S."/>
            <person name="Cuenca-Cambronero M."/>
            <person name="Asole G."/>
            <person name="Calvet F."/>
            <person name="Ruiz-Romero M."/>
            <person name="Marangio P."/>
            <person name="Guigo R."/>
            <person name="Rago D."/>
            <person name="Mirbahai L."/>
            <person name="Eastwood N."/>
            <person name="Colbourne J.K."/>
            <person name="Zhou J."/>
            <person name="Mallon E."/>
            <person name="Orsini L."/>
        </authorList>
    </citation>
    <scope>NUCLEOTIDE SEQUENCE [LARGE SCALE GENOMIC DNA]</scope>
    <source>
        <strain evidence="1">LRV0_1</strain>
    </source>
</reference>
<protein>
    <submittedName>
        <fullName evidence="1">Uncharacterized protein</fullName>
    </submittedName>
</protein>
<accession>A0ABR0AI64</accession>
<name>A0ABR0AI64_9CRUS</name>